<name>A0A0K1QBZ0_9BACT</name>
<proteinExistence type="predicted"/>
<protein>
    <submittedName>
        <fullName evidence="2">Uncharacterized protein</fullName>
    </submittedName>
</protein>
<organism evidence="2 3">
    <name type="scientific">Labilithrix luteola</name>
    <dbReference type="NCBI Taxonomy" id="1391654"/>
    <lineage>
        <taxon>Bacteria</taxon>
        <taxon>Pseudomonadati</taxon>
        <taxon>Myxococcota</taxon>
        <taxon>Polyangia</taxon>
        <taxon>Polyangiales</taxon>
        <taxon>Labilitrichaceae</taxon>
        <taxon>Labilithrix</taxon>
    </lineage>
</organism>
<accession>A0A0K1QBZ0</accession>
<dbReference type="Proteomes" id="UP000064967">
    <property type="component" value="Chromosome"/>
</dbReference>
<evidence type="ECO:0000313" key="2">
    <source>
        <dbReference type="EMBL" id="AKV02950.1"/>
    </source>
</evidence>
<sequence>MTRAHQIFELAAGDEDKLPSGSSKAQQRIDHLGSNDAVVGQRSVVVRRESQKSHLSPSLVKEGATDVPTVELTKPSRNA</sequence>
<gene>
    <name evidence="2" type="ORF">AKJ09_09613</name>
</gene>
<reference evidence="2 3" key="1">
    <citation type="submission" date="2015-08" db="EMBL/GenBank/DDBJ databases">
        <authorList>
            <person name="Babu N.S."/>
            <person name="Beckwith C.J."/>
            <person name="Beseler K.G."/>
            <person name="Brison A."/>
            <person name="Carone J.V."/>
            <person name="Caskin T.P."/>
            <person name="Diamond M."/>
            <person name="Durham M.E."/>
            <person name="Foxe J.M."/>
            <person name="Go M."/>
            <person name="Henderson B.A."/>
            <person name="Jones I.B."/>
            <person name="McGettigan J.A."/>
            <person name="Micheletti S.J."/>
            <person name="Nasrallah M.E."/>
            <person name="Ortiz D."/>
            <person name="Piller C.R."/>
            <person name="Privatt S.R."/>
            <person name="Schneider S.L."/>
            <person name="Sharp S."/>
            <person name="Smith T.C."/>
            <person name="Stanton J.D."/>
            <person name="Ullery H.E."/>
            <person name="Wilson R.J."/>
            <person name="Serrano M.G."/>
            <person name="Buck G."/>
            <person name="Lee V."/>
            <person name="Wang Y."/>
            <person name="Carvalho R."/>
            <person name="Voegtly L."/>
            <person name="Shi R."/>
            <person name="Duckworth R."/>
            <person name="Johnson A."/>
            <person name="Loviza R."/>
            <person name="Walstead R."/>
            <person name="Shah Z."/>
            <person name="Kiflezghi M."/>
            <person name="Wade K."/>
            <person name="Ball S.L."/>
            <person name="Bradley K.W."/>
            <person name="Asai D.J."/>
            <person name="Bowman C.A."/>
            <person name="Russell D.A."/>
            <person name="Pope W.H."/>
            <person name="Jacobs-Sera D."/>
            <person name="Hendrix R.W."/>
            <person name="Hatfull G.F."/>
        </authorList>
    </citation>
    <scope>NUCLEOTIDE SEQUENCE [LARGE SCALE GENOMIC DNA]</scope>
    <source>
        <strain evidence="2 3">DSM 27648</strain>
    </source>
</reference>
<feature type="region of interest" description="Disordered" evidence="1">
    <location>
        <begin position="1"/>
        <end position="79"/>
    </location>
</feature>
<evidence type="ECO:0000313" key="3">
    <source>
        <dbReference type="Proteomes" id="UP000064967"/>
    </source>
</evidence>
<dbReference type="EMBL" id="CP012333">
    <property type="protein sequence ID" value="AKV02950.1"/>
    <property type="molecule type" value="Genomic_DNA"/>
</dbReference>
<dbReference type="AlphaFoldDB" id="A0A0K1QBZ0"/>
<evidence type="ECO:0000256" key="1">
    <source>
        <dbReference type="SAM" id="MobiDB-lite"/>
    </source>
</evidence>
<dbReference type="KEGG" id="llu:AKJ09_09613"/>
<keyword evidence="3" id="KW-1185">Reference proteome</keyword>